<gene>
    <name evidence="2" type="ORF">H2509_01850</name>
</gene>
<reference evidence="2 3" key="1">
    <citation type="submission" date="2020-07" db="EMBL/GenBank/DDBJ databases">
        <title>Stappia sp., F7233, whole genome shotgun sequencing project.</title>
        <authorList>
            <person name="Jiang S."/>
            <person name="Liu Z.W."/>
            <person name="Du Z.J."/>
        </authorList>
    </citation>
    <scope>NUCLEOTIDE SEQUENCE [LARGE SCALE GENOMIC DNA]</scope>
    <source>
        <strain evidence="2 3">F7233</strain>
    </source>
</reference>
<dbReference type="RefSeq" id="WP_182161712.1">
    <property type="nucleotide sequence ID" value="NZ_JACFXV010000031.1"/>
</dbReference>
<sequence>MKYIKIALIFIAILVVGFVIVVNFSAKETRFSCVGSIKMAEQNEDLTIYVKLHKYRPWVGLWSDSAGSLWVEVPNSNLEYHEHIEVVGDQLQIYDVKYSQGKKEKAIAGNFSMLSKVIALKLYNGFFDGECQEIQ</sequence>
<organism evidence="2 3">
    <name type="scientific">Stappia albiluteola</name>
    <dbReference type="NCBI Taxonomy" id="2758565"/>
    <lineage>
        <taxon>Bacteria</taxon>
        <taxon>Pseudomonadati</taxon>
        <taxon>Pseudomonadota</taxon>
        <taxon>Alphaproteobacteria</taxon>
        <taxon>Hyphomicrobiales</taxon>
        <taxon>Stappiaceae</taxon>
        <taxon>Stappia</taxon>
    </lineage>
</organism>
<dbReference type="Proteomes" id="UP000541109">
    <property type="component" value="Unassembled WGS sequence"/>
</dbReference>
<protein>
    <submittedName>
        <fullName evidence="2">Uncharacterized protein</fullName>
    </submittedName>
</protein>
<keyword evidence="1" id="KW-0812">Transmembrane</keyword>
<feature type="transmembrane region" description="Helical" evidence="1">
    <location>
        <begin position="6"/>
        <end position="26"/>
    </location>
</feature>
<keyword evidence="3" id="KW-1185">Reference proteome</keyword>
<dbReference type="EMBL" id="JACFXV010000031">
    <property type="protein sequence ID" value="MBA5775864.1"/>
    <property type="molecule type" value="Genomic_DNA"/>
</dbReference>
<dbReference type="AlphaFoldDB" id="A0A839AA06"/>
<evidence type="ECO:0000256" key="1">
    <source>
        <dbReference type="SAM" id="Phobius"/>
    </source>
</evidence>
<proteinExistence type="predicted"/>
<accession>A0A839AA06</accession>
<keyword evidence="1" id="KW-0472">Membrane</keyword>
<evidence type="ECO:0000313" key="2">
    <source>
        <dbReference type="EMBL" id="MBA5775864.1"/>
    </source>
</evidence>
<evidence type="ECO:0000313" key="3">
    <source>
        <dbReference type="Proteomes" id="UP000541109"/>
    </source>
</evidence>
<keyword evidence="1" id="KW-1133">Transmembrane helix</keyword>
<name>A0A839AA06_9HYPH</name>
<comment type="caution">
    <text evidence="2">The sequence shown here is derived from an EMBL/GenBank/DDBJ whole genome shotgun (WGS) entry which is preliminary data.</text>
</comment>